<accession>A0AAW2IFD0</accession>
<proteinExistence type="predicted"/>
<dbReference type="EMBL" id="JARGDH010000001">
    <property type="protein sequence ID" value="KAL0280994.1"/>
    <property type="molecule type" value="Genomic_DNA"/>
</dbReference>
<evidence type="ECO:0000313" key="2">
    <source>
        <dbReference type="EMBL" id="KAL0280994.1"/>
    </source>
</evidence>
<feature type="compositionally biased region" description="Basic and acidic residues" evidence="1">
    <location>
        <begin position="345"/>
        <end position="354"/>
    </location>
</feature>
<protein>
    <submittedName>
        <fullName evidence="2">Uncharacterized protein</fullName>
    </submittedName>
</protein>
<evidence type="ECO:0000256" key="1">
    <source>
        <dbReference type="SAM" id="MobiDB-lite"/>
    </source>
</evidence>
<feature type="compositionally biased region" description="Polar residues" evidence="1">
    <location>
        <begin position="863"/>
        <end position="872"/>
    </location>
</feature>
<feature type="region of interest" description="Disordered" evidence="1">
    <location>
        <begin position="676"/>
        <end position="704"/>
    </location>
</feature>
<feature type="compositionally biased region" description="Basic residues" evidence="1">
    <location>
        <begin position="733"/>
        <end position="742"/>
    </location>
</feature>
<reference evidence="2" key="1">
    <citation type="journal article" date="2024" name="Gigascience">
        <title>Chromosome-level genome of the poultry shaft louse Menopon gallinae provides insight into the host-switching and adaptive evolution of parasitic lice.</title>
        <authorList>
            <person name="Xu Y."/>
            <person name="Ma L."/>
            <person name="Liu S."/>
            <person name="Liang Y."/>
            <person name="Liu Q."/>
            <person name="He Z."/>
            <person name="Tian L."/>
            <person name="Duan Y."/>
            <person name="Cai W."/>
            <person name="Li H."/>
            <person name="Song F."/>
        </authorList>
    </citation>
    <scope>NUCLEOTIDE SEQUENCE</scope>
    <source>
        <strain evidence="2">Cailab_2023a</strain>
    </source>
</reference>
<feature type="region of interest" description="Disordered" evidence="1">
    <location>
        <begin position="295"/>
        <end position="354"/>
    </location>
</feature>
<feature type="compositionally biased region" description="Acidic residues" evidence="1">
    <location>
        <begin position="295"/>
        <end position="304"/>
    </location>
</feature>
<feature type="compositionally biased region" description="Basic and acidic residues" evidence="1">
    <location>
        <begin position="478"/>
        <end position="498"/>
    </location>
</feature>
<name>A0AAW2IFD0_9NEOP</name>
<organism evidence="2">
    <name type="scientific">Menopon gallinae</name>
    <name type="common">poultry shaft louse</name>
    <dbReference type="NCBI Taxonomy" id="328185"/>
    <lineage>
        <taxon>Eukaryota</taxon>
        <taxon>Metazoa</taxon>
        <taxon>Ecdysozoa</taxon>
        <taxon>Arthropoda</taxon>
        <taxon>Hexapoda</taxon>
        <taxon>Insecta</taxon>
        <taxon>Pterygota</taxon>
        <taxon>Neoptera</taxon>
        <taxon>Paraneoptera</taxon>
        <taxon>Psocodea</taxon>
        <taxon>Troctomorpha</taxon>
        <taxon>Phthiraptera</taxon>
        <taxon>Amblycera</taxon>
        <taxon>Menoponidae</taxon>
        <taxon>Menopon</taxon>
    </lineage>
</organism>
<feature type="region of interest" description="Disordered" evidence="1">
    <location>
        <begin position="717"/>
        <end position="747"/>
    </location>
</feature>
<dbReference type="AlphaFoldDB" id="A0AAW2IFD0"/>
<sequence length="872" mass="99246">MLLTTSGGNMNMNVKMDGEEEQSVHFPNRATIALQSGSAAYINLNLMNSNLSNSGYILNPVSTVPQNLVAYQSPVALQSYFTLQEADGNLVNNLQVGVPVPIGLPVPAELLQNPNLVNTSIIIGNEDCNQPVIFKPAANNVSDPNDIKISYMPKPIVQEVKPAITCDDQNIRLTDITGVAMENVLKKPCPLEMSIKAANIDLEFEKCDPDDLLPDSNGLLQGANYPIIHKLPIQDQIPENVVLNVPVKLCDKSMMPIVQEEVKKQKTEITWENNGLQEQAICNEFRESLICEVEEANEDEDERDDEKNGSSADENESLPPHVVLTVRRVQDDEDGTKVSRKKDQKKSQKEIEQDLSDSKKFMKVRHCCSKKECFKKITLKDQKTAHKNFYELESTAKQDSYLINCIEHVQTNRANTSEHTKDCGELKDKSVDRSLLDAANIQLEIENESNGNQMLSDEIQKAIKESLMDCMVNQAQKENENVGDELEKKVNDGEAKENSEDEEDVKTQYWNYYLVIDRCRKRVCLQFLLKLFRITKARIKTLQGKILSGQPLCDDSSPFTTNDETFDVWDFARIHVNTLASEEHPLCRSNRRHRYLNDVKSVEELFDKFKEFYQGRAGNELGIKISAYKRFLRNDAFVSLAPNKPGSCSECDIIQEEEMRNKKAKAPAIQNNVVRSERSFQTRKKGRRKWEISSDSECSSDDEPLVKRQNLKLKISLKDNKIQNSNSPDDGKKSKKKAKKETRAKGNTVRGRDVWSLMLLHLETMPYKICKSCVSRKRHRFFDASMTKQALYEDYRKYFLKETNSELGLGFSMYEKYFDRNCGYTIGDVDENSPVCPRCALEPPKRDSSKSSKKNSKNCNNNIRLSRQEVIS</sequence>
<gene>
    <name evidence="2" type="ORF">PYX00_002127</name>
</gene>
<feature type="region of interest" description="Disordered" evidence="1">
    <location>
        <begin position="478"/>
        <end position="500"/>
    </location>
</feature>
<feature type="region of interest" description="Disordered" evidence="1">
    <location>
        <begin position="843"/>
        <end position="872"/>
    </location>
</feature>
<comment type="caution">
    <text evidence="2">The sequence shown here is derived from an EMBL/GenBank/DDBJ whole genome shotgun (WGS) entry which is preliminary data.</text>
</comment>